<proteinExistence type="predicted"/>
<dbReference type="OrthoDB" id="370799at2"/>
<dbReference type="AlphaFoldDB" id="A0A5B9EFB2"/>
<name>A0A5B9EFB2_9BACT</name>
<dbReference type="RefSeq" id="WP_147648225.1">
    <property type="nucleotide sequence ID" value="NZ_CP042806.1"/>
</dbReference>
<keyword evidence="2" id="KW-1185">Reference proteome</keyword>
<evidence type="ECO:0000313" key="1">
    <source>
        <dbReference type="EMBL" id="QEE29027.1"/>
    </source>
</evidence>
<dbReference type="EMBL" id="CP042806">
    <property type="protein sequence ID" value="QEE29027.1"/>
    <property type="molecule type" value="Genomic_DNA"/>
</dbReference>
<dbReference type="Proteomes" id="UP000321820">
    <property type="component" value="Chromosome"/>
</dbReference>
<sequence>MTVDEMMAGRPEGLPRALRALWHDAHGDWNAAHEAAQVEEFGDCAWVHAYLHRKEGDVGNAGYWYGRAGKPVFRGSLEDEWRFIAESLLS</sequence>
<protein>
    <submittedName>
        <fullName evidence="1">Uncharacterized protein</fullName>
    </submittedName>
</protein>
<dbReference type="KEGG" id="talb:FTW19_14075"/>
<accession>A0A5B9EFB2</accession>
<reference evidence="1 2" key="1">
    <citation type="submission" date="2019-08" db="EMBL/GenBank/DDBJ databases">
        <title>Complete genome sequence of Terriglobus albidus strain ORNL.</title>
        <authorList>
            <person name="Podar M."/>
        </authorList>
    </citation>
    <scope>NUCLEOTIDE SEQUENCE [LARGE SCALE GENOMIC DNA]</scope>
    <source>
        <strain evidence="1 2">ORNL</strain>
    </source>
</reference>
<evidence type="ECO:0000313" key="2">
    <source>
        <dbReference type="Proteomes" id="UP000321820"/>
    </source>
</evidence>
<organism evidence="1 2">
    <name type="scientific">Terriglobus albidus</name>
    <dbReference type="NCBI Taxonomy" id="1592106"/>
    <lineage>
        <taxon>Bacteria</taxon>
        <taxon>Pseudomonadati</taxon>
        <taxon>Acidobacteriota</taxon>
        <taxon>Terriglobia</taxon>
        <taxon>Terriglobales</taxon>
        <taxon>Acidobacteriaceae</taxon>
        <taxon>Terriglobus</taxon>
    </lineage>
</organism>
<gene>
    <name evidence="1" type="ORF">FTW19_14075</name>
</gene>